<protein>
    <recommendedName>
        <fullName evidence="4">Transmembrane protein</fullName>
    </recommendedName>
</protein>
<feature type="compositionally biased region" description="Polar residues" evidence="1">
    <location>
        <begin position="112"/>
        <end position="123"/>
    </location>
</feature>
<feature type="signal peptide" evidence="2">
    <location>
        <begin position="1"/>
        <end position="25"/>
    </location>
</feature>
<evidence type="ECO:0008006" key="4">
    <source>
        <dbReference type="Google" id="ProtNLM"/>
    </source>
</evidence>
<accession>A0A0F7U855</accession>
<reference evidence="3" key="1">
    <citation type="journal article" date="2015" name="PLoS ONE">
        <title>Comprehensive Evaluation of Toxoplasma gondii VEG and Neospora caninum LIV Genomes with Tachyzoite Stage Transcriptome and Proteome Defines Novel Transcript Features.</title>
        <authorList>
            <person name="Ramaprasad A."/>
            <person name="Mourier T."/>
            <person name="Naeem R."/>
            <person name="Malas T.B."/>
            <person name="Moussa E."/>
            <person name="Panigrahi A."/>
            <person name="Vermont S.J."/>
            <person name="Otto T.D."/>
            <person name="Wastling J."/>
            <person name="Pain A."/>
        </authorList>
    </citation>
    <scope>NUCLEOTIDE SEQUENCE</scope>
    <source>
        <strain evidence="3">Liverpool</strain>
    </source>
</reference>
<sequence length="407" mass="42985">MAVLSVLRFLLSRLSVSLLLPLVLATCTDADSVSGAVLRLHRAPPPPKQASHAGKPPSSFSPPLSFPLPPAPAAAAVASFHERRTVLTPSRVAEGLSRDGERISKQLAFPEITSSGGETPKSQQRLRHAFPTARPASSLSHSPGAGPLASAHASSLSPHISPLSPHNSSLSPHVSSVSPHVSSVSPHVSSLSSHISSVSSSPLRRPAPMSPAVKSEPRRYPSLVQLRDAPAFSGQLGAGVDLMPDSEEDISIMPNCMFYSSYAGSCIPGAAHSPCRYCRAKQFTGLYGGAQCPSFTSFPPELQALYRWRITPAKRSRVKGWTDELVCVVEKTQVGDHVQMQMQQSANQAAVQASAAMPGAGFAAPSPFVNPYYISQASFHWPQRAGVGSLLSVSLPLFACLVSLLKA</sequence>
<evidence type="ECO:0000256" key="2">
    <source>
        <dbReference type="SAM" id="SignalP"/>
    </source>
</evidence>
<proteinExistence type="predicted"/>
<evidence type="ECO:0000313" key="3">
    <source>
        <dbReference type="EMBL" id="CEL66039.1"/>
    </source>
</evidence>
<dbReference type="AlphaFoldDB" id="A0A0F7U855"/>
<feature type="compositionally biased region" description="Low complexity" evidence="1">
    <location>
        <begin position="142"/>
        <end position="203"/>
    </location>
</feature>
<feature type="chain" id="PRO_5002523030" description="Transmembrane protein" evidence="2">
    <location>
        <begin position="26"/>
        <end position="407"/>
    </location>
</feature>
<keyword evidence="2" id="KW-0732">Signal</keyword>
<dbReference type="EMBL" id="LN714480">
    <property type="protein sequence ID" value="CEL66039.1"/>
    <property type="molecule type" value="Genomic_DNA"/>
</dbReference>
<evidence type="ECO:0000256" key="1">
    <source>
        <dbReference type="SAM" id="MobiDB-lite"/>
    </source>
</evidence>
<feature type="region of interest" description="Disordered" evidence="1">
    <location>
        <begin position="40"/>
        <end position="65"/>
    </location>
</feature>
<organism evidence="3">
    <name type="scientific">Neospora caninum (strain Liverpool)</name>
    <dbReference type="NCBI Taxonomy" id="572307"/>
    <lineage>
        <taxon>Eukaryota</taxon>
        <taxon>Sar</taxon>
        <taxon>Alveolata</taxon>
        <taxon>Apicomplexa</taxon>
        <taxon>Conoidasida</taxon>
        <taxon>Coccidia</taxon>
        <taxon>Eucoccidiorida</taxon>
        <taxon>Eimeriorina</taxon>
        <taxon>Sarcocystidae</taxon>
        <taxon>Neospora</taxon>
    </lineage>
</organism>
<feature type="region of interest" description="Disordered" evidence="1">
    <location>
        <begin position="91"/>
        <end position="219"/>
    </location>
</feature>
<name>A0A0F7U855_NEOCL</name>
<gene>
    <name evidence="3" type="ORF">BN1204_018680</name>
</gene>